<feature type="transmembrane region" description="Helical" evidence="1">
    <location>
        <begin position="309"/>
        <end position="327"/>
    </location>
</feature>
<keyword evidence="1" id="KW-0472">Membrane</keyword>
<feature type="transmembrane region" description="Helical" evidence="1">
    <location>
        <begin position="184"/>
        <end position="204"/>
    </location>
</feature>
<feature type="transmembrane region" description="Helical" evidence="1">
    <location>
        <begin position="32"/>
        <end position="52"/>
    </location>
</feature>
<evidence type="ECO:0000313" key="3">
    <source>
        <dbReference type="Proteomes" id="UP000574761"/>
    </source>
</evidence>
<dbReference type="Pfam" id="PF05940">
    <property type="entry name" value="NnrS"/>
    <property type="match status" value="1"/>
</dbReference>
<sequence length="401" mass="43154">MSTSTPNVRTGGIPRGLARTGPVLFSYGFRPFFLGGALWAIAAMALWIAALTGWLDFASEYGAHHWHAHEMLFGYASAVLAGFLLTAVPNWTGRLPVSGWPLFFLFLLWAGGRVAFLASDAIGVNLAVAADMIFLPALLYICVREVVAGKKWNDLKVTAGLLALSLANACFHYEVIMGEHPDRAYRLAIAAYVGLVMVIGGRIIPSFTRNWINKQGRTDFPVPYNRFDAASIAIGIVALGLWIALPESIVTAIGAAVAAALHAMRLFRWRGWTTFSETLVAILHVAYAFVPLGFLAISLSAIGLVDPTATLHVMTIGTVAAMMVAVMTRATRGHTGRELTASTLTTISYAAIVLCAFARPAAGLLPDHAATIYAVSGILWLASFSLFVVEYAPMLVKGRRW</sequence>
<feature type="transmembrane region" description="Helical" evidence="1">
    <location>
        <begin position="249"/>
        <end position="267"/>
    </location>
</feature>
<feature type="transmembrane region" description="Helical" evidence="1">
    <location>
        <begin position="99"/>
        <end position="116"/>
    </location>
</feature>
<protein>
    <submittedName>
        <fullName evidence="2">Uncharacterized protein involved in response to NO</fullName>
    </submittedName>
</protein>
<keyword evidence="3" id="KW-1185">Reference proteome</keyword>
<gene>
    <name evidence="2" type="ORF">GGQ64_000836</name>
</gene>
<keyword evidence="1" id="KW-1133">Transmembrane helix</keyword>
<dbReference type="EMBL" id="JACIEE010000002">
    <property type="protein sequence ID" value="MBB3975649.1"/>
    <property type="molecule type" value="Genomic_DNA"/>
</dbReference>
<comment type="caution">
    <text evidence="2">The sequence shown here is derived from an EMBL/GenBank/DDBJ whole genome shotgun (WGS) entry which is preliminary data.</text>
</comment>
<organism evidence="2 3">
    <name type="scientific">Mycoplana azooxidifex</name>
    <dbReference type="NCBI Taxonomy" id="1636188"/>
    <lineage>
        <taxon>Bacteria</taxon>
        <taxon>Pseudomonadati</taxon>
        <taxon>Pseudomonadota</taxon>
        <taxon>Alphaproteobacteria</taxon>
        <taxon>Hyphomicrobiales</taxon>
        <taxon>Rhizobiaceae</taxon>
        <taxon>Mycoplana</taxon>
    </lineage>
</organism>
<proteinExistence type="predicted"/>
<feature type="transmembrane region" description="Helical" evidence="1">
    <location>
        <begin position="155"/>
        <end position="178"/>
    </location>
</feature>
<name>A0A7W6GJ87_9HYPH</name>
<feature type="transmembrane region" description="Helical" evidence="1">
    <location>
        <begin position="72"/>
        <end position="92"/>
    </location>
</feature>
<feature type="transmembrane region" description="Helical" evidence="1">
    <location>
        <begin position="224"/>
        <end position="243"/>
    </location>
</feature>
<dbReference type="Proteomes" id="UP000574761">
    <property type="component" value="Unassembled WGS sequence"/>
</dbReference>
<feature type="transmembrane region" description="Helical" evidence="1">
    <location>
        <begin position="371"/>
        <end position="392"/>
    </location>
</feature>
<evidence type="ECO:0000256" key="1">
    <source>
        <dbReference type="SAM" id="Phobius"/>
    </source>
</evidence>
<keyword evidence="1" id="KW-0812">Transmembrane</keyword>
<feature type="transmembrane region" description="Helical" evidence="1">
    <location>
        <begin position="339"/>
        <end position="359"/>
    </location>
</feature>
<evidence type="ECO:0000313" key="2">
    <source>
        <dbReference type="EMBL" id="MBB3975649.1"/>
    </source>
</evidence>
<reference evidence="2 3" key="1">
    <citation type="submission" date="2020-08" db="EMBL/GenBank/DDBJ databases">
        <title>Genomic Encyclopedia of Type Strains, Phase IV (KMG-IV): sequencing the most valuable type-strain genomes for metagenomic binning, comparative biology and taxonomic classification.</title>
        <authorList>
            <person name="Goeker M."/>
        </authorList>
    </citation>
    <scope>NUCLEOTIDE SEQUENCE [LARGE SCALE GENOMIC DNA]</scope>
    <source>
        <strain evidence="2 3">DSM 100211</strain>
    </source>
</reference>
<feature type="transmembrane region" description="Helical" evidence="1">
    <location>
        <begin position="279"/>
        <end position="303"/>
    </location>
</feature>
<dbReference type="AlphaFoldDB" id="A0A7W6GJ87"/>
<dbReference type="RefSeq" id="WP_183799544.1">
    <property type="nucleotide sequence ID" value="NZ_JACIEE010000002.1"/>
</dbReference>
<feature type="transmembrane region" description="Helical" evidence="1">
    <location>
        <begin position="122"/>
        <end position="143"/>
    </location>
</feature>
<dbReference type="InterPro" id="IPR010266">
    <property type="entry name" value="NnrS"/>
</dbReference>
<accession>A0A7W6GJ87</accession>